<feature type="domain" description="HTH araC/xylS-type" evidence="3">
    <location>
        <begin position="82"/>
        <end position="127"/>
    </location>
</feature>
<proteinExistence type="predicted"/>
<evidence type="ECO:0000256" key="1">
    <source>
        <dbReference type="ARBA" id="ARBA00023015"/>
    </source>
</evidence>
<dbReference type="SUPFAM" id="SSF46689">
    <property type="entry name" value="Homeodomain-like"/>
    <property type="match status" value="1"/>
</dbReference>
<accession>A0A0Q9YJ17</accession>
<keyword evidence="1" id="KW-0805">Transcription regulation</keyword>
<comment type="caution">
    <text evidence="4">The sequence shown here is derived from an EMBL/GenBank/DDBJ whole genome shotgun (WGS) entry which is preliminary data.</text>
</comment>
<dbReference type="PATRIC" id="fig|217031.4.peg.1229"/>
<dbReference type="GO" id="GO:0003700">
    <property type="term" value="F:DNA-binding transcription factor activity"/>
    <property type="evidence" value="ECO:0007669"/>
    <property type="project" value="InterPro"/>
</dbReference>
<dbReference type="InterPro" id="IPR009057">
    <property type="entry name" value="Homeodomain-like_sf"/>
</dbReference>
<sequence length="127" mass="15401">MEKIIFHCHSQDSQHQENYDTIREYLAQMAWELNKRARAKGYQANLMGILYLLIGHLMRSFPYEVKDSEIIQANHHDMERLSRIIYYIDENYMQRLSLKEMAEQVHLSFYYFSHFFKDKMGCPLKNI</sequence>
<protein>
    <recommendedName>
        <fullName evidence="3">HTH araC/xylS-type domain-containing protein</fullName>
    </recommendedName>
</protein>
<organism evidence="4 5">
    <name type="scientific">Lederbergia galactosidilytica</name>
    <dbReference type="NCBI Taxonomy" id="217031"/>
    <lineage>
        <taxon>Bacteria</taxon>
        <taxon>Bacillati</taxon>
        <taxon>Bacillota</taxon>
        <taxon>Bacilli</taxon>
        <taxon>Bacillales</taxon>
        <taxon>Bacillaceae</taxon>
        <taxon>Lederbergia</taxon>
    </lineage>
</organism>
<dbReference type="Gene3D" id="1.10.10.60">
    <property type="entry name" value="Homeodomain-like"/>
    <property type="match status" value="1"/>
</dbReference>
<gene>
    <name evidence="4" type="ORF">ACA29_03725</name>
</gene>
<dbReference type="EMBL" id="LGPB01000034">
    <property type="protein sequence ID" value="KRG16727.1"/>
    <property type="molecule type" value="Genomic_DNA"/>
</dbReference>
<dbReference type="AlphaFoldDB" id="A0A0Q9YJ17"/>
<dbReference type="InterPro" id="IPR018060">
    <property type="entry name" value="HTH_AraC"/>
</dbReference>
<name>A0A0Q9YJ17_9BACI</name>
<evidence type="ECO:0000256" key="2">
    <source>
        <dbReference type="ARBA" id="ARBA00023163"/>
    </source>
</evidence>
<reference evidence="4 5" key="1">
    <citation type="submission" date="2015-06" db="EMBL/GenBank/DDBJ databases">
        <title>Genome sequencing project of Bacillus galactosidilyticus PL133.</title>
        <authorList>
            <person name="Gaiero J."/>
            <person name="Nicol R."/>
            <person name="Habash M."/>
        </authorList>
    </citation>
    <scope>NUCLEOTIDE SEQUENCE [LARGE SCALE GENOMIC DNA]</scope>
    <source>
        <strain evidence="4 5">PL133</strain>
    </source>
</reference>
<dbReference type="Proteomes" id="UP000053881">
    <property type="component" value="Unassembled WGS sequence"/>
</dbReference>
<dbReference type="PROSITE" id="PS01124">
    <property type="entry name" value="HTH_ARAC_FAMILY_2"/>
    <property type="match status" value="1"/>
</dbReference>
<evidence type="ECO:0000259" key="3">
    <source>
        <dbReference type="PROSITE" id="PS01124"/>
    </source>
</evidence>
<evidence type="ECO:0000313" key="4">
    <source>
        <dbReference type="EMBL" id="KRG16727.1"/>
    </source>
</evidence>
<keyword evidence="2" id="KW-0804">Transcription</keyword>
<evidence type="ECO:0000313" key="5">
    <source>
        <dbReference type="Proteomes" id="UP000053881"/>
    </source>
</evidence>
<dbReference type="GO" id="GO:0043565">
    <property type="term" value="F:sequence-specific DNA binding"/>
    <property type="evidence" value="ECO:0007669"/>
    <property type="project" value="InterPro"/>
</dbReference>